<dbReference type="EMBL" id="QGGV01000003">
    <property type="protein sequence ID" value="PWK56907.1"/>
    <property type="molecule type" value="Genomic_DNA"/>
</dbReference>
<keyword evidence="1" id="KW-0472">Membrane</keyword>
<dbReference type="KEGG" id="salo:EF888_08945"/>
<dbReference type="RefSeq" id="WP_109758671.1">
    <property type="nucleotide sequence ID" value="NZ_CP034588.1"/>
</dbReference>
<feature type="transmembrane region" description="Helical" evidence="1">
    <location>
        <begin position="21"/>
        <end position="42"/>
    </location>
</feature>
<dbReference type="Proteomes" id="UP000245390">
    <property type="component" value="Unassembled WGS sequence"/>
</dbReference>
<evidence type="ECO:0000256" key="1">
    <source>
        <dbReference type="SAM" id="Phobius"/>
    </source>
</evidence>
<sequence>MRQLALKFRRALRHLGLSEDGVASVELVIVFPFFVGVFLSGYEVAIMNTRAVMLERATDMVVRNIRLSSGANLNYDVVLNDICRLAGLIPNCRNVTKIELQPVDMTTWTGMTSAIDCIKRDQVIQPVVRFRNGLQNELMLIRVCAIVDPVFPSIGVGRSMPRDSSGGYQIIASSAFVNEPT</sequence>
<evidence type="ECO:0000313" key="2">
    <source>
        <dbReference type="EMBL" id="PWK56907.1"/>
    </source>
</evidence>
<comment type="caution">
    <text evidence="2">The sequence shown here is derived from an EMBL/GenBank/DDBJ whole genome shotgun (WGS) entry which is preliminary data.</text>
</comment>
<proteinExistence type="predicted"/>
<keyword evidence="1" id="KW-1133">Transmembrane helix</keyword>
<gene>
    <name evidence="2" type="ORF">C8D95_103141</name>
</gene>
<name>A0A316GPN3_9RHOB</name>
<keyword evidence="3" id="KW-1185">Reference proteome</keyword>
<keyword evidence="1" id="KW-0812">Transmembrane</keyword>
<protein>
    <submittedName>
        <fullName evidence="2">Flp pilus assembly protein TadG</fullName>
    </submittedName>
</protein>
<evidence type="ECO:0000313" key="3">
    <source>
        <dbReference type="Proteomes" id="UP000245390"/>
    </source>
</evidence>
<accession>A0A316GPN3</accession>
<reference evidence="2 3" key="1">
    <citation type="submission" date="2018-05" db="EMBL/GenBank/DDBJ databases">
        <title>Genomic Encyclopedia of Type Strains, Phase IV (KMG-IV): sequencing the most valuable type-strain genomes for metagenomic binning, comparative biology and taxonomic classification.</title>
        <authorList>
            <person name="Goeker M."/>
        </authorList>
    </citation>
    <scope>NUCLEOTIDE SEQUENCE [LARGE SCALE GENOMIC DNA]</scope>
    <source>
        <strain evidence="2 3">DSM 103371</strain>
    </source>
</reference>
<organism evidence="2 3">
    <name type="scientific">Silicimonas algicola</name>
    <dbReference type="NCBI Taxonomy" id="1826607"/>
    <lineage>
        <taxon>Bacteria</taxon>
        <taxon>Pseudomonadati</taxon>
        <taxon>Pseudomonadota</taxon>
        <taxon>Alphaproteobacteria</taxon>
        <taxon>Rhodobacterales</taxon>
        <taxon>Paracoccaceae</taxon>
    </lineage>
</organism>
<dbReference type="OrthoDB" id="7907064at2"/>
<dbReference type="AlphaFoldDB" id="A0A316GPN3"/>